<dbReference type="Gene3D" id="1.10.472.10">
    <property type="entry name" value="Cyclin-like"/>
    <property type="match status" value="1"/>
</dbReference>
<feature type="domain" description="Cyclin N-terminal" evidence="2">
    <location>
        <begin position="2"/>
        <end position="75"/>
    </location>
</feature>
<feature type="compositionally biased region" description="Basic and acidic residues" evidence="1">
    <location>
        <begin position="199"/>
        <end position="209"/>
    </location>
</feature>
<dbReference type="Pfam" id="PF00134">
    <property type="entry name" value="Cyclin_N"/>
    <property type="match status" value="1"/>
</dbReference>
<dbReference type="InterPro" id="IPR013922">
    <property type="entry name" value="Cyclin_PHO80-like"/>
</dbReference>
<dbReference type="CDD" id="cd20557">
    <property type="entry name" value="CYCLIN_ScPCL1-like"/>
    <property type="match status" value="1"/>
</dbReference>
<dbReference type="InterPro" id="IPR036915">
    <property type="entry name" value="Cyclin-like_sf"/>
</dbReference>
<evidence type="ECO:0000313" key="3">
    <source>
        <dbReference type="EMBL" id="KAK9695271.1"/>
    </source>
</evidence>
<evidence type="ECO:0000313" key="4">
    <source>
        <dbReference type="Proteomes" id="UP001479436"/>
    </source>
</evidence>
<proteinExistence type="predicted"/>
<dbReference type="SUPFAM" id="SSF47954">
    <property type="entry name" value="Cyclin-like"/>
    <property type="match status" value="1"/>
</dbReference>
<sequence length="273" mass="31791">MVYLDRLRQKLPEFARGMQCTCHRIFLAALVIASKYLNDASPKNIYWARYTTIFSLTEVNLMERQLLELLKFDLRITTEELYTQLEGLTPKSNPARAHSDVKTYLPSNITYGNQRRHSDSFTYDMSKQPRWISGPSVKATYRSSERTTYTCNELFNPCPVNSKQTHPIIPSISESWFSQITSNQDPLLPTTMPSRKRRQVDSDFNNHGRIDSKRNRIIESGPYGNRHLSSVSTMLPPIERLHPQPYVGHYSTLIVHSQPRHSLPNIWEHQFHR</sequence>
<protein>
    <submittedName>
        <fullName evidence="3">PHO85 cyclin-1</fullName>
    </submittedName>
</protein>
<name>A0ABR2VRX8_9FUNG</name>
<reference evidence="3 4" key="1">
    <citation type="submission" date="2023-04" db="EMBL/GenBank/DDBJ databases">
        <title>Genome of Basidiobolus ranarum AG-B5.</title>
        <authorList>
            <person name="Stajich J.E."/>
            <person name="Carter-House D."/>
            <person name="Gryganskyi A."/>
        </authorList>
    </citation>
    <scope>NUCLEOTIDE SEQUENCE [LARGE SCALE GENOMIC DNA]</scope>
    <source>
        <strain evidence="3 4">AG-B5</strain>
    </source>
</reference>
<dbReference type="PANTHER" id="PTHR15615">
    <property type="match status" value="1"/>
</dbReference>
<keyword evidence="4" id="KW-1185">Reference proteome</keyword>
<accession>A0ABR2VRX8</accession>
<feature type="region of interest" description="Disordered" evidence="1">
    <location>
        <begin position="185"/>
        <end position="209"/>
    </location>
</feature>
<dbReference type="PANTHER" id="PTHR15615:SF10">
    <property type="entry name" value="PHO85 CYCLIN-2-RELATED"/>
    <property type="match status" value="1"/>
</dbReference>
<dbReference type="EMBL" id="JASJQH010008097">
    <property type="protein sequence ID" value="KAK9695271.1"/>
    <property type="molecule type" value="Genomic_DNA"/>
</dbReference>
<evidence type="ECO:0000259" key="2">
    <source>
        <dbReference type="Pfam" id="PF00134"/>
    </source>
</evidence>
<gene>
    <name evidence="3" type="primary">PCL1_2</name>
    <name evidence="3" type="ORF">K7432_013061</name>
</gene>
<dbReference type="InterPro" id="IPR006671">
    <property type="entry name" value="Cyclin_N"/>
</dbReference>
<evidence type="ECO:0000256" key="1">
    <source>
        <dbReference type="SAM" id="MobiDB-lite"/>
    </source>
</evidence>
<dbReference type="Proteomes" id="UP001479436">
    <property type="component" value="Unassembled WGS sequence"/>
</dbReference>
<comment type="caution">
    <text evidence="3">The sequence shown here is derived from an EMBL/GenBank/DDBJ whole genome shotgun (WGS) entry which is preliminary data.</text>
</comment>
<organism evidence="3 4">
    <name type="scientific">Basidiobolus ranarum</name>
    <dbReference type="NCBI Taxonomy" id="34480"/>
    <lineage>
        <taxon>Eukaryota</taxon>
        <taxon>Fungi</taxon>
        <taxon>Fungi incertae sedis</taxon>
        <taxon>Zoopagomycota</taxon>
        <taxon>Entomophthoromycotina</taxon>
        <taxon>Basidiobolomycetes</taxon>
        <taxon>Basidiobolales</taxon>
        <taxon>Basidiobolaceae</taxon>
        <taxon>Basidiobolus</taxon>
    </lineage>
</organism>